<gene>
    <name evidence="1" type="ORF">FHU33_4618</name>
</gene>
<keyword evidence="2" id="KW-1185">Reference proteome</keyword>
<evidence type="ECO:0000313" key="1">
    <source>
        <dbReference type="EMBL" id="TQN37945.1"/>
    </source>
</evidence>
<evidence type="ECO:0008006" key="3">
    <source>
        <dbReference type="Google" id="ProtNLM"/>
    </source>
</evidence>
<sequence length="307" mass="34601">MTLRFPKDPASHEGEWQEALIRHLRLEEWQRVDLETEVDVVGPYADSVLHRHGLLYPLNTHFHVPVLHHARGGSLLTGIGGDEVLSPPRFRRLNAVLRGQEHPRPRDLLSLAAAYGPRWLAATGVARREPYHLDWLTPVANRELGRWRARSIAAQDVRWDRWISHAWWTDRARVMGERSIEAVADDVGATAIHPFSDPTFLVTAARERGALGFKSRREALDVLAGDLLPAGQSGRISKASFNHSFFGPRSRALAAAWDGTGLDETIVDPRALRLAWEQPRVDARSQWLLQVLRLRQLGTVDEGPEDV</sequence>
<proteinExistence type="predicted"/>
<comment type="caution">
    <text evidence="1">The sequence shown here is derived from an EMBL/GenBank/DDBJ whole genome shotgun (WGS) entry which is preliminary data.</text>
</comment>
<dbReference type="Proteomes" id="UP000319865">
    <property type="component" value="Unassembled WGS sequence"/>
</dbReference>
<reference evidence="1 2" key="1">
    <citation type="submission" date="2019-06" db="EMBL/GenBank/DDBJ databases">
        <title>Sequencing the genomes of 1000 actinobacteria strains.</title>
        <authorList>
            <person name="Klenk H.-P."/>
        </authorList>
    </citation>
    <scope>NUCLEOTIDE SEQUENCE [LARGE SCALE GENOMIC DNA]</scope>
    <source>
        <strain evidence="1 2">DSM 46837</strain>
    </source>
</reference>
<evidence type="ECO:0000313" key="2">
    <source>
        <dbReference type="Proteomes" id="UP000319865"/>
    </source>
</evidence>
<accession>A0A543P1E8</accession>
<organism evidence="1 2">
    <name type="scientific">Blastococcus colisei</name>
    <dbReference type="NCBI Taxonomy" id="1564162"/>
    <lineage>
        <taxon>Bacteria</taxon>
        <taxon>Bacillati</taxon>
        <taxon>Actinomycetota</taxon>
        <taxon>Actinomycetes</taxon>
        <taxon>Geodermatophilales</taxon>
        <taxon>Geodermatophilaceae</taxon>
        <taxon>Blastococcus</taxon>
    </lineage>
</organism>
<dbReference type="EMBL" id="VFQE01000002">
    <property type="protein sequence ID" value="TQN37945.1"/>
    <property type="molecule type" value="Genomic_DNA"/>
</dbReference>
<dbReference type="AlphaFoldDB" id="A0A543P1E8"/>
<name>A0A543P1E8_9ACTN</name>
<protein>
    <recommendedName>
        <fullName evidence="3">Asparagine synthase (Glutamine-hydrolysing)</fullName>
    </recommendedName>
</protein>